<evidence type="ECO:0000259" key="3">
    <source>
        <dbReference type="Pfam" id="PF00061"/>
    </source>
</evidence>
<dbReference type="InterPro" id="IPR000566">
    <property type="entry name" value="Lipocln_cytosolic_FA-bd_dom"/>
</dbReference>
<dbReference type="InterPro" id="IPR012674">
    <property type="entry name" value="Calycin"/>
</dbReference>
<name>A0A1W4WFN5_AGRPL</name>
<evidence type="ECO:0000313" key="4">
    <source>
        <dbReference type="Proteomes" id="UP000192223"/>
    </source>
</evidence>
<evidence type="ECO:0000256" key="1">
    <source>
        <dbReference type="ARBA" id="ARBA00008390"/>
    </source>
</evidence>
<dbReference type="OrthoDB" id="412780at2759"/>
<dbReference type="InterPro" id="IPR000463">
    <property type="entry name" value="Fatty_acid-bd"/>
</dbReference>
<dbReference type="RefSeq" id="XP_018318820.1">
    <property type="nucleotide sequence ID" value="XM_018463318.1"/>
</dbReference>
<dbReference type="Pfam" id="PF00061">
    <property type="entry name" value="Lipocalin"/>
    <property type="match status" value="1"/>
</dbReference>
<dbReference type="KEGG" id="apln:108732477"/>
<dbReference type="SUPFAM" id="SSF50814">
    <property type="entry name" value="Lipocalins"/>
    <property type="match status" value="1"/>
</dbReference>
<comment type="similarity">
    <text evidence="1">Belongs to the calycin superfamily. Fatty-acid binding protein (FABP) family.</text>
</comment>
<evidence type="ECO:0000313" key="5">
    <source>
        <dbReference type="RefSeq" id="XP_018318820.1"/>
    </source>
</evidence>
<evidence type="ECO:0000313" key="6">
    <source>
        <dbReference type="RefSeq" id="XP_018318821.1"/>
    </source>
</evidence>
<dbReference type="GeneID" id="108732477"/>
<sequence length="135" mass="15392">MSLIVGNYVHEKNENLEEFYKAAGIPFIPRKMMLASHPSMQITVNEEGEWSITTVTLVRTHITKFKLGEEYEETMPGNVQIKNVTTKEENKLVTISTGPDGSRSLRIYEFSDTGAVITLRHEPTGVEGRRYFKRV</sequence>
<keyword evidence="4" id="KW-1185">Reference proteome</keyword>
<dbReference type="RefSeq" id="XP_018318821.1">
    <property type="nucleotide sequence ID" value="XM_018463319.1"/>
</dbReference>
<dbReference type="PANTHER" id="PTHR11955">
    <property type="entry name" value="FATTY ACID BINDING PROTEIN"/>
    <property type="match status" value="1"/>
</dbReference>
<organism evidence="4 5">
    <name type="scientific">Agrilus planipennis</name>
    <name type="common">Emerald ash borer</name>
    <name type="synonym">Agrilus marcopoli</name>
    <dbReference type="NCBI Taxonomy" id="224129"/>
    <lineage>
        <taxon>Eukaryota</taxon>
        <taxon>Metazoa</taxon>
        <taxon>Ecdysozoa</taxon>
        <taxon>Arthropoda</taxon>
        <taxon>Hexapoda</taxon>
        <taxon>Insecta</taxon>
        <taxon>Pterygota</taxon>
        <taxon>Neoptera</taxon>
        <taxon>Endopterygota</taxon>
        <taxon>Coleoptera</taxon>
        <taxon>Polyphaga</taxon>
        <taxon>Elateriformia</taxon>
        <taxon>Buprestoidea</taxon>
        <taxon>Buprestidae</taxon>
        <taxon>Agrilinae</taxon>
        <taxon>Agrilus</taxon>
    </lineage>
</organism>
<dbReference type="STRING" id="224129.A0A1W4WFN5"/>
<keyword evidence="2" id="KW-0446">Lipid-binding</keyword>
<evidence type="ECO:0000313" key="7">
    <source>
        <dbReference type="RefSeq" id="XP_025832645.1"/>
    </source>
</evidence>
<dbReference type="PRINTS" id="PR00178">
    <property type="entry name" value="FATTYACIDBP"/>
</dbReference>
<dbReference type="GO" id="GO:0008289">
    <property type="term" value="F:lipid binding"/>
    <property type="evidence" value="ECO:0007669"/>
    <property type="project" value="UniProtKB-KW"/>
</dbReference>
<dbReference type="AlphaFoldDB" id="A0A1W4WFN5"/>
<proteinExistence type="inferred from homology"/>
<dbReference type="RefSeq" id="XP_025832645.1">
    <property type="nucleotide sequence ID" value="XM_025976860.1"/>
</dbReference>
<feature type="domain" description="Lipocalin/cytosolic fatty-acid binding" evidence="3">
    <location>
        <begin position="12"/>
        <end position="100"/>
    </location>
</feature>
<evidence type="ECO:0000256" key="2">
    <source>
        <dbReference type="ARBA" id="ARBA00023121"/>
    </source>
</evidence>
<dbReference type="Gene3D" id="2.40.128.20">
    <property type="match status" value="1"/>
</dbReference>
<gene>
    <name evidence="5 6 7" type="primary">LOC108732477</name>
</gene>
<reference evidence="5 6" key="1">
    <citation type="submission" date="2025-04" db="UniProtKB">
        <authorList>
            <consortium name="RefSeq"/>
        </authorList>
    </citation>
    <scope>IDENTIFICATION</scope>
    <source>
        <tissue evidence="5 6">Entire body</tissue>
    </source>
</reference>
<dbReference type="InterPro" id="IPR031259">
    <property type="entry name" value="ILBP"/>
</dbReference>
<dbReference type="Proteomes" id="UP000192223">
    <property type="component" value="Unplaced"/>
</dbReference>
<accession>A0A1W4WFN5</accession>
<protein>
    <submittedName>
        <fullName evidence="5 6">Fatty acid-binding protein</fullName>
    </submittedName>
</protein>